<dbReference type="Proteomes" id="UP000184356">
    <property type="component" value="Unassembled WGS sequence"/>
</dbReference>
<dbReference type="PROSITE" id="PS00463">
    <property type="entry name" value="ZN2_CY6_FUNGAL_1"/>
    <property type="match status" value="1"/>
</dbReference>
<proteinExistence type="predicted"/>
<dbReference type="SMART" id="SM00906">
    <property type="entry name" value="Fungal_trans"/>
    <property type="match status" value="1"/>
</dbReference>
<dbReference type="InterPro" id="IPR036864">
    <property type="entry name" value="Zn2-C6_fun-type_DNA-bd_sf"/>
</dbReference>
<dbReference type="STRING" id="1036612.A0A1L9T9N6"/>
<dbReference type="PANTHER" id="PTHR47431">
    <property type="entry name" value="ZN(II)2CYS6 TRANSCRIPTION FACTOR (EUROFUNG)-RELATED"/>
    <property type="match status" value="1"/>
</dbReference>
<dbReference type="RefSeq" id="XP_040699891.1">
    <property type="nucleotide sequence ID" value="XM_040847610.1"/>
</dbReference>
<protein>
    <recommendedName>
        <fullName evidence="7">Zn(2)-C6 fungal-type domain-containing protein</fullName>
    </recommendedName>
</protein>
<dbReference type="GO" id="GO:0006351">
    <property type="term" value="P:DNA-templated transcription"/>
    <property type="evidence" value="ECO:0007669"/>
    <property type="project" value="InterPro"/>
</dbReference>
<name>A0A1L9T9N6_9EURO</name>
<dbReference type="SUPFAM" id="SSF57701">
    <property type="entry name" value="Zn2/Cys6 DNA-binding domain"/>
    <property type="match status" value="1"/>
</dbReference>
<reference evidence="9" key="1">
    <citation type="journal article" date="2017" name="Genome Biol.">
        <title>Comparative genomics reveals high biological diversity and specific adaptations in the industrially and medically important fungal genus Aspergillus.</title>
        <authorList>
            <person name="de Vries R.P."/>
            <person name="Riley R."/>
            <person name="Wiebenga A."/>
            <person name="Aguilar-Osorio G."/>
            <person name="Amillis S."/>
            <person name="Uchima C.A."/>
            <person name="Anderluh G."/>
            <person name="Asadollahi M."/>
            <person name="Askin M."/>
            <person name="Barry K."/>
            <person name="Battaglia E."/>
            <person name="Bayram O."/>
            <person name="Benocci T."/>
            <person name="Braus-Stromeyer S.A."/>
            <person name="Caldana C."/>
            <person name="Canovas D."/>
            <person name="Cerqueira G.C."/>
            <person name="Chen F."/>
            <person name="Chen W."/>
            <person name="Choi C."/>
            <person name="Clum A."/>
            <person name="Dos Santos R.A."/>
            <person name="Damasio A.R."/>
            <person name="Diallinas G."/>
            <person name="Emri T."/>
            <person name="Fekete E."/>
            <person name="Flipphi M."/>
            <person name="Freyberg S."/>
            <person name="Gallo A."/>
            <person name="Gournas C."/>
            <person name="Habgood R."/>
            <person name="Hainaut M."/>
            <person name="Harispe M.L."/>
            <person name="Henrissat B."/>
            <person name="Hilden K.S."/>
            <person name="Hope R."/>
            <person name="Hossain A."/>
            <person name="Karabika E."/>
            <person name="Karaffa L."/>
            <person name="Karanyi Z."/>
            <person name="Krasevec N."/>
            <person name="Kuo A."/>
            <person name="Kusch H."/>
            <person name="LaButti K."/>
            <person name="Lagendijk E.L."/>
            <person name="Lapidus A."/>
            <person name="Levasseur A."/>
            <person name="Lindquist E."/>
            <person name="Lipzen A."/>
            <person name="Logrieco A.F."/>
            <person name="MacCabe A."/>
            <person name="Maekelae M.R."/>
            <person name="Malavazi I."/>
            <person name="Melin P."/>
            <person name="Meyer V."/>
            <person name="Mielnichuk N."/>
            <person name="Miskei M."/>
            <person name="Molnar A.P."/>
            <person name="Mule G."/>
            <person name="Ngan C.Y."/>
            <person name="Orejas M."/>
            <person name="Orosz E."/>
            <person name="Ouedraogo J.P."/>
            <person name="Overkamp K.M."/>
            <person name="Park H.-S."/>
            <person name="Perrone G."/>
            <person name="Piumi F."/>
            <person name="Punt P.J."/>
            <person name="Ram A.F."/>
            <person name="Ramon A."/>
            <person name="Rauscher S."/>
            <person name="Record E."/>
            <person name="Riano-Pachon D.M."/>
            <person name="Robert V."/>
            <person name="Roehrig J."/>
            <person name="Ruller R."/>
            <person name="Salamov A."/>
            <person name="Salih N.S."/>
            <person name="Samson R.A."/>
            <person name="Sandor E."/>
            <person name="Sanguinetti M."/>
            <person name="Schuetze T."/>
            <person name="Sepcic K."/>
            <person name="Shelest E."/>
            <person name="Sherlock G."/>
            <person name="Sophianopoulou V."/>
            <person name="Squina F.M."/>
            <person name="Sun H."/>
            <person name="Susca A."/>
            <person name="Todd R.B."/>
            <person name="Tsang A."/>
            <person name="Unkles S.E."/>
            <person name="van de Wiele N."/>
            <person name="van Rossen-Uffink D."/>
            <person name="Oliveira J.V."/>
            <person name="Vesth T.C."/>
            <person name="Visser J."/>
            <person name="Yu J.-H."/>
            <person name="Zhou M."/>
            <person name="Andersen M.R."/>
            <person name="Archer D.B."/>
            <person name="Baker S.E."/>
            <person name="Benoit I."/>
            <person name="Brakhage A.A."/>
            <person name="Braus G.H."/>
            <person name="Fischer R."/>
            <person name="Frisvad J.C."/>
            <person name="Goldman G.H."/>
            <person name="Houbraken J."/>
            <person name="Oakley B."/>
            <person name="Pocsi I."/>
            <person name="Scazzocchio C."/>
            <person name="Seiboth B."/>
            <person name="vanKuyk P.A."/>
            <person name="Wortman J."/>
            <person name="Dyer P.S."/>
            <person name="Grigoriev I.V."/>
        </authorList>
    </citation>
    <scope>NUCLEOTIDE SEQUENCE [LARGE SCALE GENOMIC DNA]</scope>
    <source>
        <strain evidence="9">CBS 593.65</strain>
    </source>
</reference>
<evidence type="ECO:0000256" key="3">
    <source>
        <dbReference type="ARBA" id="ARBA00023125"/>
    </source>
</evidence>
<feature type="region of interest" description="Disordered" evidence="6">
    <location>
        <begin position="546"/>
        <end position="584"/>
    </location>
</feature>
<evidence type="ECO:0000313" key="8">
    <source>
        <dbReference type="EMBL" id="OJJ56085.1"/>
    </source>
</evidence>
<keyword evidence="2" id="KW-0805">Transcription regulation</keyword>
<dbReference type="Gene3D" id="4.10.240.10">
    <property type="entry name" value="Zn(2)-C6 fungal-type DNA-binding domain"/>
    <property type="match status" value="1"/>
</dbReference>
<evidence type="ECO:0000256" key="6">
    <source>
        <dbReference type="SAM" id="MobiDB-lite"/>
    </source>
</evidence>
<feature type="region of interest" description="Disordered" evidence="6">
    <location>
        <begin position="48"/>
        <end position="122"/>
    </location>
</feature>
<evidence type="ECO:0000256" key="5">
    <source>
        <dbReference type="ARBA" id="ARBA00023242"/>
    </source>
</evidence>
<sequence>MSQKATPTNRRVSLACVPCRSKHLRCDATTPVCARCRAEGLQCVYAKSRRGGRRSRQPTQPQLQHQPQLQLSSESSLAVQRPTPISSTLGNAPPASDDDRSTSEPTSISRSSNSNNNSNSDALSDASLTEQFIARYYSFFHFAHPCVLPQWALKRRLAHDGRPLQTLVTVLQYIGSVYAKSVLSASLKTEADQAISALATQGIYTGFDVQAVLLFSIAIYWANEPEKSMALLDRAIAMALQLGMQTREFAYSNGESDPLLEECWRRTWWQIYMTDAHIAGSTSTYPFRTSGMDMSVDLPCDEDAYESGKIPTPRTLQDYDMREFLDDDERMFSSYAELVGLTRGLDLAFEARKGMTITNAPTICANADAAVTAWRSLLHPSKKEIVREDGTVDELLFKASIIIQTYIVDIHRQLSTLAYSPIEAIAHCSPPAPPESLRGCNSPQCQLHTAKVLRAIDQFDDLLTLPTNITTHTPFIICMISNLVIAHLAACRFHYRGQPLKLARERVRLSMGALKVMGEYWPMGQRTYREVGIIAREILGLKGQSTKQDVDGEVRKESESESVADAPPLQPEPEFEQGSESDMPDVSVFMDPPSFADVQLLDTNFDFCGLFDMNVPSMAAV</sequence>
<evidence type="ECO:0000259" key="7">
    <source>
        <dbReference type="PROSITE" id="PS50048"/>
    </source>
</evidence>
<gene>
    <name evidence="8" type="ORF">ASPSYDRAFT_48372</name>
</gene>
<evidence type="ECO:0000256" key="4">
    <source>
        <dbReference type="ARBA" id="ARBA00023163"/>
    </source>
</evidence>
<evidence type="ECO:0000256" key="1">
    <source>
        <dbReference type="ARBA" id="ARBA00022723"/>
    </source>
</evidence>
<keyword evidence="9" id="KW-1185">Reference proteome</keyword>
<feature type="domain" description="Zn(2)-C6 fungal-type" evidence="7">
    <location>
        <begin position="15"/>
        <end position="45"/>
    </location>
</feature>
<keyword evidence="1" id="KW-0479">Metal-binding</keyword>
<dbReference type="GeneID" id="63763683"/>
<dbReference type="CDD" id="cd12148">
    <property type="entry name" value="fungal_TF_MHR"/>
    <property type="match status" value="1"/>
</dbReference>
<accession>A0A1L9T9N6</accession>
<feature type="compositionally biased region" description="Low complexity" evidence="6">
    <location>
        <begin position="57"/>
        <end position="77"/>
    </location>
</feature>
<dbReference type="Pfam" id="PF00172">
    <property type="entry name" value="Zn_clus"/>
    <property type="match status" value="1"/>
</dbReference>
<dbReference type="InterPro" id="IPR007219">
    <property type="entry name" value="XnlR_reg_dom"/>
</dbReference>
<organism evidence="8 9">
    <name type="scientific">Aspergillus sydowii CBS 593.65</name>
    <dbReference type="NCBI Taxonomy" id="1036612"/>
    <lineage>
        <taxon>Eukaryota</taxon>
        <taxon>Fungi</taxon>
        <taxon>Dikarya</taxon>
        <taxon>Ascomycota</taxon>
        <taxon>Pezizomycotina</taxon>
        <taxon>Eurotiomycetes</taxon>
        <taxon>Eurotiomycetidae</taxon>
        <taxon>Eurotiales</taxon>
        <taxon>Aspergillaceae</taxon>
        <taxon>Aspergillus</taxon>
        <taxon>Aspergillus subgen. Nidulantes</taxon>
    </lineage>
</organism>
<dbReference type="PANTHER" id="PTHR47431:SF4">
    <property type="entry name" value="ZN(II)2CYS6 TRANSCRIPTION FACTOR (EUROFUNG)"/>
    <property type="match status" value="1"/>
</dbReference>
<dbReference type="VEuPathDB" id="FungiDB:ASPSYDRAFT_48372"/>
<feature type="compositionally biased region" description="Acidic residues" evidence="6">
    <location>
        <begin position="573"/>
        <end position="583"/>
    </location>
</feature>
<dbReference type="OrthoDB" id="2399539at2759"/>
<evidence type="ECO:0000256" key="2">
    <source>
        <dbReference type="ARBA" id="ARBA00023015"/>
    </source>
</evidence>
<feature type="compositionally biased region" description="Low complexity" evidence="6">
    <location>
        <begin position="103"/>
        <end position="122"/>
    </location>
</feature>
<dbReference type="SMART" id="SM00066">
    <property type="entry name" value="GAL4"/>
    <property type="match status" value="1"/>
</dbReference>
<evidence type="ECO:0000313" key="9">
    <source>
        <dbReference type="Proteomes" id="UP000184356"/>
    </source>
</evidence>
<keyword evidence="5" id="KW-0539">Nucleus</keyword>
<dbReference type="EMBL" id="KV878591">
    <property type="protein sequence ID" value="OJJ56085.1"/>
    <property type="molecule type" value="Genomic_DNA"/>
</dbReference>
<dbReference type="Pfam" id="PF04082">
    <property type="entry name" value="Fungal_trans"/>
    <property type="match status" value="1"/>
</dbReference>
<dbReference type="GO" id="GO:0000981">
    <property type="term" value="F:DNA-binding transcription factor activity, RNA polymerase II-specific"/>
    <property type="evidence" value="ECO:0007669"/>
    <property type="project" value="InterPro"/>
</dbReference>
<dbReference type="InterPro" id="IPR001138">
    <property type="entry name" value="Zn2Cys6_DnaBD"/>
</dbReference>
<feature type="compositionally biased region" description="Basic and acidic residues" evidence="6">
    <location>
        <begin position="548"/>
        <end position="559"/>
    </location>
</feature>
<dbReference type="GO" id="GO:0008270">
    <property type="term" value="F:zinc ion binding"/>
    <property type="evidence" value="ECO:0007669"/>
    <property type="project" value="InterPro"/>
</dbReference>
<dbReference type="CDD" id="cd00067">
    <property type="entry name" value="GAL4"/>
    <property type="match status" value="1"/>
</dbReference>
<keyword evidence="3" id="KW-0238">DNA-binding</keyword>
<dbReference type="GO" id="GO:0003677">
    <property type="term" value="F:DNA binding"/>
    <property type="evidence" value="ECO:0007669"/>
    <property type="project" value="UniProtKB-KW"/>
</dbReference>
<dbReference type="PROSITE" id="PS50048">
    <property type="entry name" value="ZN2_CY6_FUNGAL_2"/>
    <property type="match status" value="1"/>
</dbReference>
<keyword evidence="4" id="KW-0804">Transcription</keyword>
<dbReference type="AlphaFoldDB" id="A0A1L9T9N6"/>